<dbReference type="PANTHER" id="PTHR47843:SF2">
    <property type="entry name" value="BTB DOMAIN-CONTAINING PROTEIN"/>
    <property type="match status" value="1"/>
</dbReference>
<dbReference type="Proteomes" id="UP000030151">
    <property type="component" value="Unassembled WGS sequence"/>
</dbReference>
<dbReference type="CDD" id="cd18186">
    <property type="entry name" value="BTB_POZ_ZBTB_KLHL-like"/>
    <property type="match status" value="1"/>
</dbReference>
<sequence>MAAIYNDVAAARDIHSPTTYCKHKPLELRGRTIEVIVGSDPPTTFTVHEHLICSSSEFFKSAMNGRWEPSINGSVNLGEEDPELFDLYLHWLYSQTLLAQNDSPGHAGNTEYLQLAKAYVLGDMMQDAKFKDAVLDAMLIKSRSLASDGKYWYPVGPVIRYIYDRTLESSKARRLLVDMYTYHGQGNWLTTWASEDDLPKEFLFDLAAAMLDIRPCLKKLAHTAGRCEYHEHARDSSTCHINPLDSFYAFFYA</sequence>
<protein>
    <submittedName>
        <fullName evidence="2">BTB/POZ domain protein</fullName>
    </submittedName>
</protein>
<evidence type="ECO:0000259" key="1">
    <source>
        <dbReference type="PROSITE" id="PS50097"/>
    </source>
</evidence>
<dbReference type="HOGENOM" id="CLU_068279_3_0_1"/>
<dbReference type="EMBL" id="JELW01000002">
    <property type="protein sequence ID" value="EXV04761.1"/>
    <property type="molecule type" value="Genomic_DNA"/>
</dbReference>
<dbReference type="OrthoDB" id="4935961at2759"/>
<comment type="caution">
    <text evidence="2">The sequence shown here is derived from an EMBL/GenBank/DDBJ whole genome shotgun (WGS) entry which is preliminary data.</text>
</comment>
<evidence type="ECO:0000313" key="3">
    <source>
        <dbReference type="Proteomes" id="UP000030151"/>
    </source>
</evidence>
<dbReference type="InterPro" id="IPR000210">
    <property type="entry name" value="BTB/POZ_dom"/>
</dbReference>
<gene>
    <name evidence="2" type="ORF">X797_002443</name>
</gene>
<name>A0A0A1V543_9HYPO</name>
<accession>A0A0A1V543</accession>
<organism evidence="2 3">
    <name type="scientific">Metarhizium robertsii</name>
    <dbReference type="NCBI Taxonomy" id="568076"/>
    <lineage>
        <taxon>Eukaryota</taxon>
        <taxon>Fungi</taxon>
        <taxon>Dikarya</taxon>
        <taxon>Ascomycota</taxon>
        <taxon>Pezizomycotina</taxon>
        <taxon>Sordariomycetes</taxon>
        <taxon>Hypocreomycetidae</taxon>
        <taxon>Hypocreales</taxon>
        <taxon>Clavicipitaceae</taxon>
        <taxon>Metarhizium</taxon>
    </lineage>
</organism>
<proteinExistence type="predicted"/>
<evidence type="ECO:0000313" key="2">
    <source>
        <dbReference type="EMBL" id="EXV04761.1"/>
    </source>
</evidence>
<feature type="domain" description="BTB" evidence="1">
    <location>
        <begin position="33"/>
        <end position="101"/>
    </location>
</feature>
<dbReference type="PANTHER" id="PTHR47843">
    <property type="entry name" value="BTB DOMAIN-CONTAINING PROTEIN-RELATED"/>
    <property type="match status" value="1"/>
</dbReference>
<dbReference type="eggNOG" id="ENOG502T17B">
    <property type="taxonomic scope" value="Eukaryota"/>
</dbReference>
<dbReference type="InterPro" id="IPR011333">
    <property type="entry name" value="SKP1/BTB/POZ_sf"/>
</dbReference>
<dbReference type="SUPFAM" id="SSF54695">
    <property type="entry name" value="POZ domain"/>
    <property type="match status" value="1"/>
</dbReference>
<reference evidence="2 3" key="1">
    <citation type="submission" date="2014-02" db="EMBL/GenBank/DDBJ databases">
        <title>The genome sequence of the entomopathogenic fungus Metarhizium robertsii ARSEF 2575.</title>
        <authorList>
            <person name="Giuliano Garisto Donzelli B."/>
            <person name="Roe B.A."/>
            <person name="Macmil S.L."/>
            <person name="Krasnoff S.B."/>
            <person name="Gibson D.M."/>
        </authorList>
    </citation>
    <scope>NUCLEOTIDE SEQUENCE [LARGE SCALE GENOMIC DNA]</scope>
    <source>
        <strain evidence="2 3">ARSEF 2575</strain>
    </source>
</reference>
<dbReference type="Gene3D" id="3.30.710.10">
    <property type="entry name" value="Potassium Channel Kv1.1, Chain A"/>
    <property type="match status" value="1"/>
</dbReference>
<dbReference type="PROSITE" id="PS50097">
    <property type="entry name" value="BTB"/>
    <property type="match status" value="1"/>
</dbReference>
<dbReference type="AlphaFoldDB" id="A0A0A1V543"/>